<organism evidence="1">
    <name type="scientific">virus sp. ctML55</name>
    <dbReference type="NCBI Taxonomy" id="2827627"/>
    <lineage>
        <taxon>Viruses</taxon>
    </lineage>
</organism>
<name>A0A8S5RI58_9VIRU</name>
<accession>A0A8S5RI58</accession>
<reference evidence="1" key="1">
    <citation type="journal article" date="2021" name="Proc. Natl. Acad. Sci. U.S.A.">
        <title>A Catalog of Tens of Thousands of Viruses from Human Metagenomes Reveals Hidden Associations with Chronic Diseases.</title>
        <authorList>
            <person name="Tisza M.J."/>
            <person name="Buck C.B."/>
        </authorList>
    </citation>
    <scope>NUCLEOTIDE SEQUENCE</scope>
    <source>
        <strain evidence="1">CtML55</strain>
    </source>
</reference>
<evidence type="ECO:0000313" key="1">
    <source>
        <dbReference type="EMBL" id="DAE31072.1"/>
    </source>
</evidence>
<dbReference type="EMBL" id="BK059105">
    <property type="protein sequence ID" value="DAE31072.1"/>
    <property type="molecule type" value="Genomic_DNA"/>
</dbReference>
<sequence>MKLDILFHYDVNEQTGEITYIGKEEIHVDTVATKKAASSKSSSAKVDENPEPIITLDSNKLILTQGAVNLLQVCADCRVDIKYKKKDKKAVPIIGTDAAFGTKAGNKLTKSNTVSYRGAANEKLSAYGTVFKLEPTEDKGIYYLIGDKVQESNPVPEEIIDIEKELDIEALDNLNIDEDDKNLEKFDFNLN</sequence>
<protein>
    <submittedName>
        <fullName evidence="1">Uncharacterized protein</fullName>
    </submittedName>
</protein>
<proteinExistence type="predicted"/>